<comment type="caution">
    <text evidence="1">The sequence shown here is derived from an EMBL/GenBank/DDBJ whole genome shotgun (WGS) entry which is preliminary data.</text>
</comment>
<organism evidence="1 2">
    <name type="scientific">Salvia divinorum</name>
    <name type="common">Maria pastora</name>
    <name type="synonym">Diviner's sage</name>
    <dbReference type="NCBI Taxonomy" id="28513"/>
    <lineage>
        <taxon>Eukaryota</taxon>
        <taxon>Viridiplantae</taxon>
        <taxon>Streptophyta</taxon>
        <taxon>Embryophyta</taxon>
        <taxon>Tracheophyta</taxon>
        <taxon>Spermatophyta</taxon>
        <taxon>Magnoliopsida</taxon>
        <taxon>eudicotyledons</taxon>
        <taxon>Gunneridae</taxon>
        <taxon>Pentapetalae</taxon>
        <taxon>asterids</taxon>
        <taxon>lamiids</taxon>
        <taxon>Lamiales</taxon>
        <taxon>Lamiaceae</taxon>
        <taxon>Nepetoideae</taxon>
        <taxon>Mentheae</taxon>
        <taxon>Salviinae</taxon>
        <taxon>Salvia</taxon>
        <taxon>Salvia subgen. Calosphace</taxon>
    </lineage>
</organism>
<gene>
    <name evidence="1" type="ORF">AAHA92_00328</name>
</gene>
<proteinExistence type="predicted"/>
<evidence type="ECO:0000313" key="1">
    <source>
        <dbReference type="EMBL" id="KAL1568754.1"/>
    </source>
</evidence>
<keyword evidence="2" id="KW-1185">Reference proteome</keyword>
<accession>A0ABD1ILZ2</accession>
<reference evidence="1 2" key="1">
    <citation type="submission" date="2024-06" db="EMBL/GenBank/DDBJ databases">
        <title>A chromosome level genome sequence of Diviner's sage (Salvia divinorum).</title>
        <authorList>
            <person name="Ford S.A."/>
            <person name="Ro D.-K."/>
            <person name="Ness R.W."/>
            <person name="Phillips M.A."/>
        </authorList>
    </citation>
    <scope>NUCLEOTIDE SEQUENCE [LARGE SCALE GENOMIC DNA]</scope>
    <source>
        <strain evidence="1">SAF-2024a</strain>
        <tissue evidence="1">Leaf</tissue>
    </source>
</reference>
<dbReference type="Proteomes" id="UP001567538">
    <property type="component" value="Unassembled WGS sequence"/>
</dbReference>
<protein>
    <submittedName>
        <fullName evidence="1">Uncharacterized protein</fullName>
    </submittedName>
</protein>
<dbReference type="EMBL" id="JBEAFC010000001">
    <property type="protein sequence ID" value="KAL1568754.1"/>
    <property type="molecule type" value="Genomic_DNA"/>
</dbReference>
<name>A0ABD1ILZ2_SALDI</name>
<dbReference type="AlphaFoldDB" id="A0ABD1ILZ2"/>
<sequence length="211" mass="22874">MLCATWQHEIGAHASFTFTLSSLSQSRLLSPLSSTAKPPPPATPPRAAQAWPAVRPLLFLRSPDRSCRGGTAASRSPDSLRPCLNSVHCSDNRLKLGLAQPHHVGSPHSDLLLLQRSARRPAVAVEIPALSRRCSLISHEAATVLLSFATCHRRNVQRNPASLPLLLYPKVIGVAWPRFIVRRPKEELIDPGALPAAAVQLPDSGQKIRGK</sequence>
<evidence type="ECO:0000313" key="2">
    <source>
        <dbReference type="Proteomes" id="UP001567538"/>
    </source>
</evidence>